<evidence type="ECO:0000313" key="3">
    <source>
        <dbReference type="Proteomes" id="UP001274571"/>
    </source>
</evidence>
<comment type="caution">
    <text evidence="2">The sequence shown here is derived from an EMBL/GenBank/DDBJ whole genome shotgun (WGS) entry which is preliminary data.</text>
</comment>
<name>A0AAW9GIL8_BACTU</name>
<accession>A0AAW9GIL8</accession>
<feature type="compositionally biased region" description="Polar residues" evidence="1">
    <location>
        <begin position="75"/>
        <end position="96"/>
    </location>
</feature>
<reference evidence="2" key="1">
    <citation type="submission" date="2023-11" db="EMBL/GenBank/DDBJ databases">
        <title>Genome Sequence of Bacillus thuringiensis stain BLB 30AF.</title>
        <authorList>
            <person name="Farhat A."/>
        </authorList>
    </citation>
    <scope>NUCLEOTIDE SEQUENCE</scope>
    <source>
        <strain evidence="2">BLB30AF</strain>
    </source>
</reference>
<evidence type="ECO:0000256" key="1">
    <source>
        <dbReference type="SAM" id="MobiDB-lite"/>
    </source>
</evidence>
<feature type="region of interest" description="Disordered" evidence="1">
    <location>
        <begin position="69"/>
        <end position="103"/>
    </location>
</feature>
<protein>
    <submittedName>
        <fullName evidence="2">Uncharacterized protein</fullName>
    </submittedName>
</protein>
<dbReference type="RefSeq" id="WP_320750070.1">
    <property type="nucleotide sequence ID" value="NZ_JAXHDG010000026.1"/>
</dbReference>
<dbReference type="EMBL" id="JAXCMD010000019">
    <property type="protein sequence ID" value="MDY0855135.1"/>
    <property type="molecule type" value="Genomic_DNA"/>
</dbReference>
<gene>
    <name evidence="2" type="ORF">SOH20_30555</name>
</gene>
<dbReference type="Proteomes" id="UP001274571">
    <property type="component" value="Unassembled WGS sequence"/>
</dbReference>
<evidence type="ECO:0000313" key="2">
    <source>
        <dbReference type="EMBL" id="MDY0855135.1"/>
    </source>
</evidence>
<dbReference type="AlphaFoldDB" id="A0AAW9GIL8"/>
<sequence length="103" mass="11998">MKVIVFIYSGGNLEAQGRYIAVVEDKNKLFLCWRKHNRNEVYTNLNGISVETMNENTAYLQNSRDTCARGHSDTYDQNMDTTYQPSYDNYNQNASGTYDDRYN</sequence>
<organism evidence="2 3">
    <name type="scientific">Bacillus thuringiensis</name>
    <dbReference type="NCBI Taxonomy" id="1428"/>
    <lineage>
        <taxon>Bacteria</taxon>
        <taxon>Bacillati</taxon>
        <taxon>Bacillota</taxon>
        <taxon>Bacilli</taxon>
        <taxon>Bacillales</taxon>
        <taxon>Bacillaceae</taxon>
        <taxon>Bacillus</taxon>
        <taxon>Bacillus cereus group</taxon>
    </lineage>
</organism>
<proteinExistence type="predicted"/>